<reference evidence="2 3" key="1">
    <citation type="submission" date="2017-01" db="EMBL/GenBank/DDBJ databases">
        <title>Bacillus cereus isolates.</title>
        <authorList>
            <person name="Beno S.M."/>
        </authorList>
    </citation>
    <scope>NUCLEOTIDE SEQUENCE [LARGE SCALE GENOMIC DNA]</scope>
    <source>
        <strain evidence="2 3">FSL W7-1108</strain>
    </source>
</reference>
<dbReference type="RefSeq" id="WP_078177227.1">
    <property type="nucleotide sequence ID" value="NZ_JBCMNA010000045.1"/>
</dbReference>
<proteinExistence type="predicted"/>
<evidence type="ECO:0000313" key="3">
    <source>
        <dbReference type="Proteomes" id="UP000190696"/>
    </source>
</evidence>
<evidence type="ECO:0000256" key="1">
    <source>
        <dbReference type="SAM" id="MobiDB-lite"/>
    </source>
</evidence>
<feature type="region of interest" description="Disordered" evidence="1">
    <location>
        <begin position="21"/>
        <end position="45"/>
    </location>
</feature>
<accession>A0A1S9SZN3</accession>
<dbReference type="Proteomes" id="UP000190696">
    <property type="component" value="Unassembled WGS sequence"/>
</dbReference>
<organism evidence="2 3">
    <name type="scientific">Bacillus mycoides</name>
    <dbReference type="NCBI Taxonomy" id="1405"/>
    <lineage>
        <taxon>Bacteria</taxon>
        <taxon>Bacillati</taxon>
        <taxon>Bacillota</taxon>
        <taxon>Bacilli</taxon>
        <taxon>Bacillales</taxon>
        <taxon>Bacillaceae</taxon>
        <taxon>Bacillus</taxon>
        <taxon>Bacillus cereus group</taxon>
    </lineage>
</organism>
<gene>
    <name evidence="2" type="ORF">BW900_28145</name>
</gene>
<sequence>MTTFVVMVSIFLILFVIGPKATKRKEERDRIEKEERDRIEKEERDRIEKEHKEKMEILEEEKIDLDINGTNVRLHKKPKLKKSIYKIKSDR</sequence>
<comment type="caution">
    <text evidence="2">The sequence shown here is derived from an EMBL/GenBank/DDBJ whole genome shotgun (WGS) entry which is preliminary data.</text>
</comment>
<dbReference type="EMBL" id="MUAI01000053">
    <property type="protein sequence ID" value="OOR03214.1"/>
    <property type="molecule type" value="Genomic_DNA"/>
</dbReference>
<name>A0A1S9SZN3_BACMY</name>
<feature type="compositionally biased region" description="Basic and acidic residues" evidence="1">
    <location>
        <begin position="24"/>
        <end position="45"/>
    </location>
</feature>
<protein>
    <submittedName>
        <fullName evidence="2">Uncharacterized protein</fullName>
    </submittedName>
</protein>
<dbReference type="AlphaFoldDB" id="A0A1S9SZN3"/>
<evidence type="ECO:0000313" key="2">
    <source>
        <dbReference type="EMBL" id="OOR03214.1"/>
    </source>
</evidence>